<keyword evidence="2" id="KW-1185">Reference proteome</keyword>
<protein>
    <recommendedName>
        <fullName evidence="3">Outer membrane protein beta-barrel domain-containing protein</fullName>
    </recommendedName>
</protein>
<dbReference type="AlphaFoldDB" id="A0A1M7ZUS4"/>
<accession>A0A1M7ZUS4</accession>
<proteinExistence type="predicted"/>
<dbReference type="STRING" id="416016.SAMN05443547_0959"/>
<sequence>MIKIIKMKKILLIFILLYSLNISSQIKFEKGYFIKNDNIKIECLIKNKDWLNIPNEIEYKTTDSSDILKISANDLKAFQIYDTKHYYKKFTFTVDENHKEESENIKNHNTLLRVLVEGSVSLYEYNRNIFLYEKENSIKQLVYKKYQSKNRIQEDFAFRKEIFDNLKCDKNKINIRQLKYERKELVNYIKKHLECQNLDYKSFENNNTKSKFNFKVTTGLNFNNIEHKIFFDNWRGRPLYYKTSSINAIFGFESEFLLPFNHNKWSVFLAPNYQQQNHEESERRTDIYGGYNGTIEIKDNYAYIEIPVGIRKYFYINDKSRIYVDGSYSFIAYLKKTNDRTFYPDINYSSPLIVSKNAEESIPMALRFGIGYSYNEKYYFSLNYTPIKTLSLSEMNAISILASYKLF</sequence>
<organism evidence="1 2">
    <name type="scientific">Flavobacterium cucumis</name>
    <dbReference type="NCBI Taxonomy" id="416016"/>
    <lineage>
        <taxon>Bacteria</taxon>
        <taxon>Pseudomonadati</taxon>
        <taxon>Bacteroidota</taxon>
        <taxon>Flavobacteriia</taxon>
        <taxon>Flavobacteriales</taxon>
        <taxon>Flavobacteriaceae</taxon>
        <taxon>Flavobacterium</taxon>
    </lineage>
</organism>
<evidence type="ECO:0000313" key="2">
    <source>
        <dbReference type="Proteomes" id="UP000184611"/>
    </source>
</evidence>
<dbReference type="Proteomes" id="UP000184611">
    <property type="component" value="Unassembled WGS sequence"/>
</dbReference>
<gene>
    <name evidence="1" type="ORF">SAMN05443547_0959</name>
</gene>
<reference evidence="2" key="1">
    <citation type="submission" date="2016-12" db="EMBL/GenBank/DDBJ databases">
        <authorList>
            <person name="Varghese N."/>
            <person name="Submissions S."/>
        </authorList>
    </citation>
    <scope>NUCLEOTIDE SEQUENCE [LARGE SCALE GENOMIC DNA]</scope>
    <source>
        <strain evidence="2">DSM 18830</strain>
    </source>
</reference>
<name>A0A1M7ZUS4_9FLAO</name>
<evidence type="ECO:0008006" key="3">
    <source>
        <dbReference type="Google" id="ProtNLM"/>
    </source>
</evidence>
<evidence type="ECO:0000313" key="1">
    <source>
        <dbReference type="EMBL" id="SHO72625.1"/>
    </source>
</evidence>
<dbReference type="EMBL" id="FRYK01000001">
    <property type="protein sequence ID" value="SHO72625.1"/>
    <property type="molecule type" value="Genomic_DNA"/>
</dbReference>